<comment type="caution">
    <text evidence="2">The sequence shown here is derived from an EMBL/GenBank/DDBJ whole genome shotgun (WGS) entry which is preliminary data.</text>
</comment>
<reference evidence="3 4" key="2">
    <citation type="journal article" date="2021" name="J. Hered.">
        <title>Feather Gene Expression Elucidates the Developmental Basis of Plumage Iridescence in African Starlings.</title>
        <authorList>
            <person name="Rubenstein D.R."/>
            <person name="Corvelo A."/>
            <person name="MacManes M.D."/>
            <person name="Maia R."/>
            <person name="Narzisi G."/>
            <person name="Rousaki A."/>
            <person name="Vandenabeele P."/>
            <person name="Shawkey M.D."/>
            <person name="Solomon J."/>
        </authorList>
    </citation>
    <scope>NUCLEOTIDE SEQUENCE [LARGE SCALE GENOMIC DNA]</scope>
    <source>
        <strain evidence="3">SS15</strain>
    </source>
</reference>
<evidence type="ECO:0000313" key="4">
    <source>
        <dbReference type="Proteomes" id="UP000618051"/>
    </source>
</evidence>
<keyword evidence="4" id="KW-1185">Reference proteome</keyword>
<feature type="transmembrane region" description="Helical" evidence="1">
    <location>
        <begin position="118"/>
        <end position="137"/>
    </location>
</feature>
<dbReference type="EMBL" id="JADDUC020000005">
    <property type="protein sequence ID" value="KAI1239487.1"/>
    <property type="molecule type" value="Genomic_DNA"/>
</dbReference>
<feature type="non-terminal residue" evidence="2">
    <location>
        <position position="1"/>
    </location>
</feature>
<evidence type="ECO:0000313" key="3">
    <source>
        <dbReference type="EMBL" id="KAI1239487.1"/>
    </source>
</evidence>
<reference evidence="2" key="1">
    <citation type="submission" date="2020-10" db="EMBL/GenBank/DDBJ databases">
        <title>Feather gene expression reveals the developmental basis of iridescence in African starlings.</title>
        <authorList>
            <person name="Rubenstein D.R."/>
        </authorList>
    </citation>
    <scope>NUCLEOTIDE SEQUENCE</scope>
    <source>
        <strain evidence="2">SS15</strain>
        <tissue evidence="2">Liver</tissue>
    </source>
</reference>
<keyword evidence="1 2" id="KW-0812">Transmembrane</keyword>
<gene>
    <name evidence="3" type="ORF">IHE44_0012612</name>
    <name evidence="2" type="ORF">IHE44_011619</name>
</gene>
<sequence length="234" mass="26192">RQMEGDLCTAEAHWEKSDASSPCNTLPRVGGEGRNSPVSKCILCNSETRNSLVWPTAHHVLAAGWLNGDPHGGTAGLYQKMDRIINLIVGGLTTLLLVVTLISAFVFPQLPPKPVNVFFAFCISLCCISAGILIYWYRQGDLEPKFRNLIYYILFSIVMLCICANLYFHEVERQGCRTCPAVSHETAQNDMLVTSPPELRNRHRLPRLHAARAVIEYHQLNTTIVKDDLSELSR</sequence>
<name>A0A835TVU2_9PASS</name>
<dbReference type="PANTHER" id="PTHR28603">
    <property type="entry name" value="TRANSMEMBRANE PROTEIN 243"/>
    <property type="match status" value="1"/>
</dbReference>
<feature type="non-terminal residue" evidence="2">
    <location>
        <position position="234"/>
    </location>
</feature>
<feature type="transmembrane region" description="Helical" evidence="1">
    <location>
        <begin position="84"/>
        <end position="106"/>
    </location>
</feature>
<dbReference type="Pfam" id="PF10856">
    <property type="entry name" value="DUF2678"/>
    <property type="match status" value="1"/>
</dbReference>
<feature type="transmembrane region" description="Helical" evidence="1">
    <location>
        <begin position="149"/>
        <end position="168"/>
    </location>
</feature>
<evidence type="ECO:0000313" key="2">
    <source>
        <dbReference type="EMBL" id="KAG0121022.1"/>
    </source>
</evidence>
<dbReference type="Proteomes" id="UP000618051">
    <property type="component" value="Unassembled WGS sequence"/>
</dbReference>
<dbReference type="PANTHER" id="PTHR28603:SF1">
    <property type="entry name" value="TRANSMEMBRANE PROTEIN 243"/>
    <property type="match status" value="1"/>
</dbReference>
<dbReference type="InterPro" id="IPR022564">
    <property type="entry name" value="DUF2678"/>
</dbReference>
<keyword evidence="1" id="KW-1133">Transmembrane helix</keyword>
<protein>
    <submittedName>
        <fullName evidence="2">Transmembrane protein 243</fullName>
    </submittedName>
</protein>
<evidence type="ECO:0000256" key="1">
    <source>
        <dbReference type="SAM" id="Phobius"/>
    </source>
</evidence>
<dbReference type="AlphaFoldDB" id="A0A835TVU2"/>
<accession>A0A835TVU2</accession>
<proteinExistence type="predicted"/>
<organism evidence="2">
    <name type="scientific">Lamprotornis superbus</name>
    <dbReference type="NCBI Taxonomy" id="245042"/>
    <lineage>
        <taxon>Eukaryota</taxon>
        <taxon>Metazoa</taxon>
        <taxon>Chordata</taxon>
        <taxon>Craniata</taxon>
        <taxon>Vertebrata</taxon>
        <taxon>Euteleostomi</taxon>
        <taxon>Archelosauria</taxon>
        <taxon>Archosauria</taxon>
        <taxon>Dinosauria</taxon>
        <taxon>Saurischia</taxon>
        <taxon>Theropoda</taxon>
        <taxon>Coelurosauria</taxon>
        <taxon>Aves</taxon>
        <taxon>Neognathae</taxon>
        <taxon>Neoaves</taxon>
        <taxon>Telluraves</taxon>
        <taxon>Australaves</taxon>
        <taxon>Passeriformes</taxon>
        <taxon>Sturnidae</taxon>
        <taxon>Lamprotornis</taxon>
    </lineage>
</organism>
<dbReference type="EMBL" id="JADDUC010000054">
    <property type="protein sequence ID" value="KAG0121022.1"/>
    <property type="molecule type" value="Genomic_DNA"/>
</dbReference>
<dbReference type="OrthoDB" id="17800at2759"/>
<reference evidence="3" key="3">
    <citation type="submission" date="2022-01" db="EMBL/GenBank/DDBJ databases">
        <authorList>
            <person name="Rubenstein D.R."/>
        </authorList>
    </citation>
    <scope>NUCLEOTIDE SEQUENCE</scope>
    <source>
        <strain evidence="3">SS15</strain>
        <tissue evidence="3">Liver</tissue>
    </source>
</reference>
<keyword evidence="1" id="KW-0472">Membrane</keyword>